<keyword evidence="1" id="KW-1133">Transmembrane helix</keyword>
<dbReference type="AlphaFoldDB" id="A0A5C5YJH8"/>
<protein>
    <submittedName>
        <fullName evidence="2">Uncharacterized protein</fullName>
    </submittedName>
</protein>
<organism evidence="2 3">
    <name type="scientific">Allorhodopirellula solitaria</name>
    <dbReference type="NCBI Taxonomy" id="2527987"/>
    <lineage>
        <taxon>Bacteria</taxon>
        <taxon>Pseudomonadati</taxon>
        <taxon>Planctomycetota</taxon>
        <taxon>Planctomycetia</taxon>
        <taxon>Pirellulales</taxon>
        <taxon>Pirellulaceae</taxon>
        <taxon>Allorhodopirellula</taxon>
    </lineage>
</organism>
<accession>A0A5C5YJH8</accession>
<dbReference type="OrthoDB" id="253793at2"/>
<evidence type="ECO:0000313" key="2">
    <source>
        <dbReference type="EMBL" id="TWT75043.1"/>
    </source>
</evidence>
<keyword evidence="3" id="KW-1185">Reference proteome</keyword>
<comment type="caution">
    <text evidence="2">The sequence shown here is derived from an EMBL/GenBank/DDBJ whole genome shotgun (WGS) entry which is preliminary data.</text>
</comment>
<reference evidence="2 3" key="1">
    <citation type="submission" date="2019-02" db="EMBL/GenBank/DDBJ databases">
        <title>Deep-cultivation of Planctomycetes and their phenomic and genomic characterization uncovers novel biology.</title>
        <authorList>
            <person name="Wiegand S."/>
            <person name="Jogler M."/>
            <person name="Boedeker C."/>
            <person name="Pinto D."/>
            <person name="Vollmers J."/>
            <person name="Rivas-Marin E."/>
            <person name="Kohn T."/>
            <person name="Peeters S.H."/>
            <person name="Heuer A."/>
            <person name="Rast P."/>
            <person name="Oberbeckmann S."/>
            <person name="Bunk B."/>
            <person name="Jeske O."/>
            <person name="Meyerdierks A."/>
            <person name="Storesund J.E."/>
            <person name="Kallscheuer N."/>
            <person name="Luecker S."/>
            <person name="Lage O.M."/>
            <person name="Pohl T."/>
            <person name="Merkel B.J."/>
            <person name="Hornburger P."/>
            <person name="Mueller R.-W."/>
            <person name="Bruemmer F."/>
            <person name="Labrenz M."/>
            <person name="Spormann A.M."/>
            <person name="Op Den Camp H."/>
            <person name="Overmann J."/>
            <person name="Amann R."/>
            <person name="Jetten M.S.M."/>
            <person name="Mascher T."/>
            <person name="Medema M.H."/>
            <person name="Devos D.P."/>
            <person name="Kaster A.-K."/>
            <person name="Ovreas L."/>
            <person name="Rohde M."/>
            <person name="Galperin M.Y."/>
            <person name="Jogler C."/>
        </authorList>
    </citation>
    <scope>NUCLEOTIDE SEQUENCE [LARGE SCALE GENOMIC DNA]</scope>
    <source>
        <strain evidence="2 3">CA85</strain>
    </source>
</reference>
<gene>
    <name evidence="2" type="ORF">CA85_03310</name>
</gene>
<sequence>MAELDVTHRSSIQFRDQTRVFCGRPAALLALTLNISLALLICCSQRSAADDFITGLRLFPSDAAGVVRVADMPTLCEVWQQTTLHQIGQDDVMGPLLEANFGANGTVWNNAGEKIGVRPQDLLEIASGEVVAAWLPFENDRRRPSCLAIVADIRGNHDEALNVAQRIDRELKADGATRSDVEKHGETVRIYQPKTRPGQLKIEQVVVVVTEDRMLAANRDSVVFDMLSAISTGGLESSVAEATLYQTVFEQVDQRTEVSTPGSTVQWFVRPIAMGRIVREVAKVDRGNKVKILNLLENQGFDAVEAMGGTVVVAEGPYDLLHRGYIHAPAQTDQPDRYRLAARMLQFPNTALRPLPSWIPNTVATATQINWKIEEGFWALETLVDEAFADKIFRPTIAGIRDDEEGPQIDLEQNVLPGLGEQVILLTDNTKPASVDSERMLVAIEVKDEAAIREAVAKAMEVEPDVLLIDAVAGVDIWKVEPADEDMEEDLFFDDFADFDEPEEKQPPLLDTWAIAMVEKGPGADTSYLMFASHVDLLVEAAQRIQSGAQDGLADQPDVKSLFEETQAAGADQVAIQRIVRLGESLQTKYELLRRGELQDNDSVLSAIIRRMFRDEEHEELERPNTDMWPPYEEVKEFFRNASSFVETTDSGWNLNSFLLHE</sequence>
<feature type="transmembrane region" description="Helical" evidence="1">
    <location>
        <begin position="21"/>
        <end position="41"/>
    </location>
</feature>
<proteinExistence type="predicted"/>
<dbReference type="RefSeq" id="WP_146389897.1">
    <property type="nucleotide sequence ID" value="NZ_SJPK01000001.1"/>
</dbReference>
<keyword evidence="1" id="KW-0472">Membrane</keyword>
<evidence type="ECO:0000313" key="3">
    <source>
        <dbReference type="Proteomes" id="UP000318053"/>
    </source>
</evidence>
<dbReference type="Proteomes" id="UP000318053">
    <property type="component" value="Unassembled WGS sequence"/>
</dbReference>
<name>A0A5C5YJH8_9BACT</name>
<keyword evidence="1" id="KW-0812">Transmembrane</keyword>
<dbReference type="EMBL" id="SJPK01000001">
    <property type="protein sequence ID" value="TWT75043.1"/>
    <property type="molecule type" value="Genomic_DNA"/>
</dbReference>
<evidence type="ECO:0000256" key="1">
    <source>
        <dbReference type="SAM" id="Phobius"/>
    </source>
</evidence>